<dbReference type="Gene3D" id="3.40.50.720">
    <property type="entry name" value="NAD(P)-binding Rossmann-like Domain"/>
    <property type="match status" value="1"/>
</dbReference>
<name>A0A5N5XG47_9EURO</name>
<keyword evidence="5" id="KW-1185">Reference proteome</keyword>
<dbReference type="Proteomes" id="UP000326565">
    <property type="component" value="Unassembled WGS sequence"/>
</dbReference>
<comment type="similarity">
    <text evidence="1">Belongs to the NmrA-type oxidoreductase family.</text>
</comment>
<evidence type="ECO:0000256" key="1">
    <source>
        <dbReference type="ARBA" id="ARBA00006328"/>
    </source>
</evidence>
<dbReference type="AlphaFoldDB" id="A0A5N5XG47"/>
<proteinExistence type="inferred from homology"/>
<dbReference type="EMBL" id="ML732149">
    <property type="protein sequence ID" value="KAB8079696.1"/>
    <property type="molecule type" value="Genomic_DNA"/>
</dbReference>
<keyword evidence="2" id="KW-0521">NADP</keyword>
<feature type="domain" description="NmrA-like" evidence="3">
    <location>
        <begin position="8"/>
        <end position="213"/>
    </location>
</feature>
<evidence type="ECO:0000313" key="4">
    <source>
        <dbReference type="EMBL" id="KAB8079696.1"/>
    </source>
</evidence>
<dbReference type="InterPro" id="IPR036291">
    <property type="entry name" value="NAD(P)-bd_dom_sf"/>
</dbReference>
<dbReference type="SUPFAM" id="SSF51735">
    <property type="entry name" value="NAD(P)-binding Rossmann-fold domains"/>
    <property type="match status" value="1"/>
</dbReference>
<evidence type="ECO:0000256" key="2">
    <source>
        <dbReference type="ARBA" id="ARBA00022857"/>
    </source>
</evidence>
<sequence length="315" mass="35863">MREILLIALSESKRFAVRVLTRDTKSSRAQGIARLLNVTLIEGRQDNQEDLHRAIHGFYGALVNTDGFTLGEKNELFYGCQSYEIVRLEGVQHYVYAGTDFALKNANWDEKYHWGHNGAKGRVADYILAQGQQGMKSSVLTTCLYMNMLWDGMFALTEQLDGSFVWANPAKSSKIPLIALEDIGPYFLWLFDAIPRNRVSFVDIAAAFTEITREKGVHRYIPLEDYLLSAEPLQNAPENWAAGPNAVRDESTMTWRENLSAWWRYWGEGLSEPRDMNFLDTIHPGRIKSKPRNVPKGIEDLKKQAAWLRQASTSV</sequence>
<accession>A0A5N5XG47</accession>
<evidence type="ECO:0000313" key="5">
    <source>
        <dbReference type="Proteomes" id="UP000326565"/>
    </source>
</evidence>
<dbReference type="Pfam" id="PF05368">
    <property type="entry name" value="NmrA"/>
    <property type="match status" value="1"/>
</dbReference>
<dbReference type="PANTHER" id="PTHR42748:SF14">
    <property type="entry name" value="SNOAL-LIKE DOMAIN-CONTAINING PROTEIN"/>
    <property type="match status" value="1"/>
</dbReference>
<dbReference type="PANTHER" id="PTHR42748">
    <property type="entry name" value="NITROGEN METABOLITE REPRESSION PROTEIN NMRA FAMILY MEMBER"/>
    <property type="match status" value="1"/>
</dbReference>
<dbReference type="OrthoDB" id="300709at2759"/>
<organism evidence="4 5">
    <name type="scientific">Aspergillus leporis</name>
    <dbReference type="NCBI Taxonomy" id="41062"/>
    <lineage>
        <taxon>Eukaryota</taxon>
        <taxon>Fungi</taxon>
        <taxon>Dikarya</taxon>
        <taxon>Ascomycota</taxon>
        <taxon>Pezizomycotina</taxon>
        <taxon>Eurotiomycetes</taxon>
        <taxon>Eurotiomycetidae</taxon>
        <taxon>Eurotiales</taxon>
        <taxon>Aspergillaceae</taxon>
        <taxon>Aspergillus</taxon>
        <taxon>Aspergillus subgen. Circumdati</taxon>
    </lineage>
</organism>
<dbReference type="Gene3D" id="3.90.25.10">
    <property type="entry name" value="UDP-galactose 4-epimerase, domain 1"/>
    <property type="match status" value="1"/>
</dbReference>
<evidence type="ECO:0000259" key="3">
    <source>
        <dbReference type="Pfam" id="PF05368"/>
    </source>
</evidence>
<reference evidence="4 5" key="1">
    <citation type="submission" date="2019-04" db="EMBL/GenBank/DDBJ databases">
        <title>Friends and foes A comparative genomics study of 23 Aspergillus species from section Flavi.</title>
        <authorList>
            <consortium name="DOE Joint Genome Institute"/>
            <person name="Kjaerbolling I."/>
            <person name="Vesth T."/>
            <person name="Frisvad J.C."/>
            <person name="Nybo J.L."/>
            <person name="Theobald S."/>
            <person name="Kildgaard S."/>
            <person name="Isbrandt T."/>
            <person name="Kuo A."/>
            <person name="Sato A."/>
            <person name="Lyhne E.K."/>
            <person name="Kogle M.E."/>
            <person name="Wiebenga A."/>
            <person name="Kun R.S."/>
            <person name="Lubbers R.J."/>
            <person name="Makela M.R."/>
            <person name="Barry K."/>
            <person name="Chovatia M."/>
            <person name="Clum A."/>
            <person name="Daum C."/>
            <person name="Haridas S."/>
            <person name="He G."/>
            <person name="LaButti K."/>
            <person name="Lipzen A."/>
            <person name="Mondo S."/>
            <person name="Riley R."/>
            <person name="Salamov A."/>
            <person name="Simmons B.A."/>
            <person name="Magnuson J.K."/>
            <person name="Henrissat B."/>
            <person name="Mortensen U.H."/>
            <person name="Larsen T.O."/>
            <person name="Devries R.P."/>
            <person name="Grigoriev I.V."/>
            <person name="Machida M."/>
            <person name="Baker S.E."/>
            <person name="Andersen M.R."/>
        </authorList>
    </citation>
    <scope>NUCLEOTIDE SEQUENCE [LARGE SCALE GENOMIC DNA]</scope>
    <source>
        <strain evidence="4 5">CBS 151.66</strain>
    </source>
</reference>
<gene>
    <name evidence="4" type="ORF">BDV29DRAFT_187028</name>
</gene>
<dbReference type="GO" id="GO:0005634">
    <property type="term" value="C:nucleus"/>
    <property type="evidence" value="ECO:0007669"/>
    <property type="project" value="TreeGrafter"/>
</dbReference>
<dbReference type="InterPro" id="IPR051164">
    <property type="entry name" value="NmrA-like_oxidored"/>
</dbReference>
<dbReference type="InterPro" id="IPR008030">
    <property type="entry name" value="NmrA-like"/>
</dbReference>
<protein>
    <recommendedName>
        <fullName evidence="3">NmrA-like domain-containing protein</fullName>
    </recommendedName>
</protein>